<evidence type="ECO:0000313" key="1">
    <source>
        <dbReference type="EMBL" id="KAJ8335415.1"/>
    </source>
</evidence>
<protein>
    <recommendedName>
        <fullName evidence="3">HTH CENPB-type domain-containing protein</fullName>
    </recommendedName>
</protein>
<dbReference type="EMBL" id="JAINUF010000020">
    <property type="protein sequence ID" value="KAJ8335415.1"/>
    <property type="molecule type" value="Genomic_DNA"/>
</dbReference>
<dbReference type="Proteomes" id="UP001152622">
    <property type="component" value="Chromosome 20"/>
</dbReference>
<proteinExistence type="predicted"/>
<accession>A0A9Q1ICG4</accession>
<evidence type="ECO:0000313" key="2">
    <source>
        <dbReference type="Proteomes" id="UP001152622"/>
    </source>
</evidence>
<organism evidence="1 2">
    <name type="scientific">Synaphobranchus kaupii</name>
    <name type="common">Kaup's arrowtooth eel</name>
    <dbReference type="NCBI Taxonomy" id="118154"/>
    <lineage>
        <taxon>Eukaryota</taxon>
        <taxon>Metazoa</taxon>
        <taxon>Chordata</taxon>
        <taxon>Craniata</taxon>
        <taxon>Vertebrata</taxon>
        <taxon>Euteleostomi</taxon>
        <taxon>Actinopterygii</taxon>
        <taxon>Neopterygii</taxon>
        <taxon>Teleostei</taxon>
        <taxon>Anguilliformes</taxon>
        <taxon>Synaphobranchidae</taxon>
        <taxon>Synaphobranchus</taxon>
    </lineage>
</organism>
<keyword evidence="2" id="KW-1185">Reference proteome</keyword>
<dbReference type="AlphaFoldDB" id="A0A9Q1ICG4"/>
<gene>
    <name evidence="1" type="ORF">SKAU_G00387570</name>
</gene>
<name>A0A9Q1ICG4_SYNKA</name>
<sequence length="184" mass="19988">MLFSSALAVAKKRGTGVSLGKKWWLGFLKRNVEFARLALNICHFNNSFVLSKKDFGKVFRKAYEKCVEELHMQKAFKACGIVSLDSHAISSQRVMPAAMVVLPEDTTTTTCGPDTVVCEAGPSPLPARLSAQVAAPPAPPLHPLVASGDLADLLHPISYKKQKTTSARVITENGFYSILMEKNA</sequence>
<reference evidence="1" key="1">
    <citation type="journal article" date="2023" name="Science">
        <title>Genome structures resolve the early diversification of teleost fishes.</title>
        <authorList>
            <person name="Parey E."/>
            <person name="Louis A."/>
            <person name="Montfort J."/>
            <person name="Bouchez O."/>
            <person name="Roques C."/>
            <person name="Iampietro C."/>
            <person name="Lluch J."/>
            <person name="Castinel A."/>
            <person name="Donnadieu C."/>
            <person name="Desvignes T."/>
            <person name="Floi Bucao C."/>
            <person name="Jouanno E."/>
            <person name="Wen M."/>
            <person name="Mejri S."/>
            <person name="Dirks R."/>
            <person name="Jansen H."/>
            <person name="Henkel C."/>
            <person name="Chen W.J."/>
            <person name="Zahm M."/>
            <person name="Cabau C."/>
            <person name="Klopp C."/>
            <person name="Thompson A.W."/>
            <person name="Robinson-Rechavi M."/>
            <person name="Braasch I."/>
            <person name="Lecointre G."/>
            <person name="Bobe J."/>
            <person name="Postlethwait J.H."/>
            <person name="Berthelot C."/>
            <person name="Roest Crollius H."/>
            <person name="Guiguen Y."/>
        </authorList>
    </citation>
    <scope>NUCLEOTIDE SEQUENCE</scope>
    <source>
        <strain evidence="1">WJC10195</strain>
    </source>
</reference>
<comment type="caution">
    <text evidence="1">The sequence shown here is derived from an EMBL/GenBank/DDBJ whole genome shotgun (WGS) entry which is preliminary data.</text>
</comment>
<evidence type="ECO:0008006" key="3">
    <source>
        <dbReference type="Google" id="ProtNLM"/>
    </source>
</evidence>